<organism evidence="1 2">
    <name type="scientific">Portunus trituberculatus</name>
    <name type="common">Swimming crab</name>
    <name type="synonym">Neptunus trituberculatus</name>
    <dbReference type="NCBI Taxonomy" id="210409"/>
    <lineage>
        <taxon>Eukaryota</taxon>
        <taxon>Metazoa</taxon>
        <taxon>Ecdysozoa</taxon>
        <taxon>Arthropoda</taxon>
        <taxon>Crustacea</taxon>
        <taxon>Multicrustacea</taxon>
        <taxon>Malacostraca</taxon>
        <taxon>Eumalacostraca</taxon>
        <taxon>Eucarida</taxon>
        <taxon>Decapoda</taxon>
        <taxon>Pleocyemata</taxon>
        <taxon>Brachyura</taxon>
        <taxon>Eubrachyura</taxon>
        <taxon>Portunoidea</taxon>
        <taxon>Portunidae</taxon>
        <taxon>Portuninae</taxon>
        <taxon>Portunus</taxon>
    </lineage>
</organism>
<comment type="caution">
    <text evidence="1">The sequence shown here is derived from an EMBL/GenBank/DDBJ whole genome shotgun (WGS) entry which is preliminary data.</text>
</comment>
<dbReference type="EMBL" id="VSRR010008998">
    <property type="protein sequence ID" value="MPC49627.1"/>
    <property type="molecule type" value="Genomic_DNA"/>
</dbReference>
<evidence type="ECO:0000313" key="1">
    <source>
        <dbReference type="EMBL" id="MPC49627.1"/>
    </source>
</evidence>
<dbReference type="Proteomes" id="UP000324222">
    <property type="component" value="Unassembled WGS sequence"/>
</dbReference>
<sequence>MSRRCCSPTQVIVAVSPPQPLASLHQFFALVWERQLQLAPMFTSMTTSCPSTVMGTDVAGVRFDKGHPVPYGWPTGL</sequence>
<name>A0A5B7FW56_PORTR</name>
<keyword evidence="2" id="KW-1185">Reference proteome</keyword>
<gene>
    <name evidence="1" type="ORF">E2C01_043435</name>
</gene>
<accession>A0A5B7FW56</accession>
<protein>
    <submittedName>
        <fullName evidence="1">Uncharacterized protein</fullName>
    </submittedName>
</protein>
<proteinExistence type="predicted"/>
<dbReference type="AlphaFoldDB" id="A0A5B7FW56"/>
<evidence type="ECO:0000313" key="2">
    <source>
        <dbReference type="Proteomes" id="UP000324222"/>
    </source>
</evidence>
<reference evidence="1 2" key="1">
    <citation type="submission" date="2019-05" db="EMBL/GenBank/DDBJ databases">
        <title>Another draft genome of Portunus trituberculatus and its Hox gene families provides insights of decapod evolution.</title>
        <authorList>
            <person name="Jeong J.-H."/>
            <person name="Song I."/>
            <person name="Kim S."/>
            <person name="Choi T."/>
            <person name="Kim D."/>
            <person name="Ryu S."/>
            <person name="Kim W."/>
        </authorList>
    </citation>
    <scope>NUCLEOTIDE SEQUENCE [LARGE SCALE GENOMIC DNA]</scope>
    <source>
        <tissue evidence="1">Muscle</tissue>
    </source>
</reference>